<dbReference type="CDD" id="cd02644">
    <property type="entry name" value="R3H_jag"/>
    <property type="match status" value="1"/>
</dbReference>
<dbReference type="InterPro" id="IPR036867">
    <property type="entry name" value="R3H_dom_sf"/>
</dbReference>
<evidence type="ECO:0000313" key="2">
    <source>
        <dbReference type="EMBL" id="KKR50942.1"/>
    </source>
</evidence>
<comment type="caution">
    <text evidence="2">The sequence shown here is derived from an EMBL/GenBank/DDBJ whole genome shotgun (WGS) entry which is preliminary data.</text>
</comment>
<dbReference type="PANTHER" id="PTHR35800:SF1">
    <property type="entry name" value="RNA-BINDING PROTEIN KHPB"/>
    <property type="match status" value="1"/>
</dbReference>
<accession>A0A0G0UL18</accession>
<dbReference type="PROSITE" id="PS51061">
    <property type="entry name" value="R3H"/>
    <property type="match status" value="1"/>
</dbReference>
<dbReference type="SUPFAM" id="SSF82708">
    <property type="entry name" value="R3H domain"/>
    <property type="match status" value="1"/>
</dbReference>
<feature type="domain" description="R3H" evidence="1">
    <location>
        <begin position="87"/>
        <end position="152"/>
    </location>
</feature>
<dbReference type="GO" id="GO:0003723">
    <property type="term" value="F:RNA binding"/>
    <property type="evidence" value="ECO:0007669"/>
    <property type="project" value="InterPro"/>
</dbReference>
<gene>
    <name evidence="2" type="ORF">UT84_C0004G0005</name>
</gene>
<dbReference type="EMBL" id="LBYI01000004">
    <property type="protein sequence ID" value="KKR50942.1"/>
    <property type="molecule type" value="Genomic_DNA"/>
</dbReference>
<protein>
    <submittedName>
        <fullName evidence="2">Single-stranded nucleic acid binding R3H domain protein</fullName>
    </submittedName>
</protein>
<name>A0A0G0UL18_9BACT</name>
<dbReference type="InterPro" id="IPR001374">
    <property type="entry name" value="R3H_dom"/>
</dbReference>
<dbReference type="Pfam" id="PF01424">
    <property type="entry name" value="R3H"/>
    <property type="match status" value="1"/>
</dbReference>
<dbReference type="InterPro" id="IPR015946">
    <property type="entry name" value="KH_dom-like_a/b"/>
</dbReference>
<sequence length="152" mass="17031">MKSKLDENLVAQNVKGLIEMLNVSATAEISKIDNTYFVDISSDDSSLLIGKQGANLESLQFILAVRLKADTQSDDFEIFLDIDGWRKQKEQRLEKMAASIAGRVEETGKEESLYNLRPSERRVIHSYLTGHPTVTTVSQGEGDARYLIIKPK</sequence>
<dbReference type="Proteomes" id="UP000034531">
    <property type="component" value="Unassembled WGS sequence"/>
</dbReference>
<dbReference type="AlphaFoldDB" id="A0A0G0UL18"/>
<dbReference type="Gene3D" id="3.30.300.20">
    <property type="match status" value="1"/>
</dbReference>
<dbReference type="PANTHER" id="PTHR35800">
    <property type="entry name" value="PROTEIN JAG"/>
    <property type="match status" value="1"/>
</dbReference>
<dbReference type="Gene3D" id="3.30.1370.50">
    <property type="entry name" value="R3H-like domain"/>
    <property type="match status" value="1"/>
</dbReference>
<dbReference type="InterPro" id="IPR039247">
    <property type="entry name" value="KhpB"/>
</dbReference>
<dbReference type="InterPro" id="IPR034079">
    <property type="entry name" value="R3H_KhpB"/>
</dbReference>
<evidence type="ECO:0000313" key="3">
    <source>
        <dbReference type="Proteomes" id="UP000034531"/>
    </source>
</evidence>
<organism evidence="2 3">
    <name type="scientific">Candidatus Curtissbacteria bacterium GW2011_GWA1_40_16</name>
    <dbReference type="NCBI Taxonomy" id="1618405"/>
    <lineage>
        <taxon>Bacteria</taxon>
        <taxon>Candidatus Curtissiibacteriota</taxon>
    </lineage>
</organism>
<dbReference type="SMART" id="SM00393">
    <property type="entry name" value="R3H"/>
    <property type="match status" value="1"/>
</dbReference>
<proteinExistence type="predicted"/>
<evidence type="ECO:0000259" key="1">
    <source>
        <dbReference type="PROSITE" id="PS51061"/>
    </source>
</evidence>
<reference evidence="2 3" key="1">
    <citation type="journal article" date="2015" name="Nature">
        <title>rRNA introns, odd ribosomes, and small enigmatic genomes across a large radiation of phyla.</title>
        <authorList>
            <person name="Brown C.T."/>
            <person name="Hug L.A."/>
            <person name="Thomas B.C."/>
            <person name="Sharon I."/>
            <person name="Castelle C.J."/>
            <person name="Singh A."/>
            <person name="Wilkins M.J."/>
            <person name="Williams K.H."/>
            <person name="Banfield J.F."/>
        </authorList>
    </citation>
    <scope>NUCLEOTIDE SEQUENCE [LARGE SCALE GENOMIC DNA]</scope>
</reference>